<dbReference type="InterPro" id="IPR037405">
    <property type="entry name" value="GbpR_PBP2"/>
</dbReference>
<evidence type="ECO:0000256" key="2">
    <source>
        <dbReference type="ARBA" id="ARBA00023015"/>
    </source>
</evidence>
<dbReference type="PROSITE" id="PS50931">
    <property type="entry name" value="HTH_LYSR"/>
    <property type="match status" value="1"/>
</dbReference>
<name>A0A318H2N1_9BURK</name>
<accession>A0A318H2N1</accession>
<dbReference type="Gene3D" id="1.10.10.10">
    <property type="entry name" value="Winged helix-like DNA-binding domain superfamily/Winged helix DNA-binding domain"/>
    <property type="match status" value="1"/>
</dbReference>
<dbReference type="SUPFAM" id="SSF46785">
    <property type="entry name" value="Winged helix' DNA-binding domain"/>
    <property type="match status" value="1"/>
</dbReference>
<evidence type="ECO:0000256" key="3">
    <source>
        <dbReference type="ARBA" id="ARBA00023125"/>
    </source>
</evidence>
<gene>
    <name evidence="6" type="ORF">C7444_104105</name>
</gene>
<dbReference type="Proteomes" id="UP000247811">
    <property type="component" value="Unassembled WGS sequence"/>
</dbReference>
<keyword evidence="7" id="KW-1185">Reference proteome</keyword>
<comment type="similarity">
    <text evidence="1">Belongs to the LysR transcriptional regulatory family.</text>
</comment>
<dbReference type="AlphaFoldDB" id="A0A318H2N1"/>
<evidence type="ECO:0000259" key="5">
    <source>
        <dbReference type="PROSITE" id="PS50931"/>
    </source>
</evidence>
<evidence type="ECO:0000313" key="7">
    <source>
        <dbReference type="Proteomes" id="UP000247811"/>
    </source>
</evidence>
<dbReference type="PANTHER" id="PTHR30419">
    <property type="entry name" value="HTH-TYPE TRANSCRIPTIONAL REGULATOR YBHD"/>
    <property type="match status" value="1"/>
</dbReference>
<reference evidence="6 7" key="1">
    <citation type="submission" date="2018-05" db="EMBL/GenBank/DDBJ databases">
        <title>Genomic Encyclopedia of Type Strains, Phase IV (KMG-IV): sequencing the most valuable type-strain genomes for metagenomic binning, comparative biology and taxonomic classification.</title>
        <authorList>
            <person name="Goeker M."/>
        </authorList>
    </citation>
    <scope>NUCLEOTIDE SEQUENCE [LARGE SCALE GENOMIC DNA]</scope>
    <source>
        <strain evidence="6 7">DSM 566</strain>
    </source>
</reference>
<keyword evidence="3" id="KW-0238">DNA-binding</keyword>
<dbReference type="CDD" id="cd08435">
    <property type="entry name" value="PBP2_GbpR"/>
    <property type="match status" value="1"/>
</dbReference>
<dbReference type="InterPro" id="IPR050950">
    <property type="entry name" value="HTH-type_LysR_regulators"/>
</dbReference>
<feature type="domain" description="HTH lysR-type" evidence="5">
    <location>
        <begin position="33"/>
        <end position="90"/>
    </location>
</feature>
<dbReference type="InterPro" id="IPR036390">
    <property type="entry name" value="WH_DNA-bd_sf"/>
</dbReference>
<organism evidence="6 7">
    <name type="scientific">Sphaerotilus hippei</name>
    <dbReference type="NCBI Taxonomy" id="744406"/>
    <lineage>
        <taxon>Bacteria</taxon>
        <taxon>Pseudomonadati</taxon>
        <taxon>Pseudomonadota</taxon>
        <taxon>Betaproteobacteria</taxon>
        <taxon>Burkholderiales</taxon>
        <taxon>Sphaerotilaceae</taxon>
        <taxon>Sphaerotilus</taxon>
    </lineage>
</organism>
<evidence type="ECO:0000256" key="1">
    <source>
        <dbReference type="ARBA" id="ARBA00009437"/>
    </source>
</evidence>
<evidence type="ECO:0000256" key="4">
    <source>
        <dbReference type="ARBA" id="ARBA00023163"/>
    </source>
</evidence>
<dbReference type="Pfam" id="PF03466">
    <property type="entry name" value="LysR_substrate"/>
    <property type="match status" value="1"/>
</dbReference>
<evidence type="ECO:0000313" key="6">
    <source>
        <dbReference type="EMBL" id="PXW97503.1"/>
    </source>
</evidence>
<keyword evidence="4" id="KW-0804">Transcription</keyword>
<dbReference type="Gene3D" id="3.40.190.290">
    <property type="match status" value="1"/>
</dbReference>
<dbReference type="Pfam" id="PF00126">
    <property type="entry name" value="HTH_1"/>
    <property type="match status" value="1"/>
</dbReference>
<keyword evidence="2" id="KW-0805">Transcription regulation</keyword>
<dbReference type="EMBL" id="QJJS01000004">
    <property type="protein sequence ID" value="PXW97503.1"/>
    <property type="molecule type" value="Genomic_DNA"/>
</dbReference>
<dbReference type="InterPro" id="IPR036388">
    <property type="entry name" value="WH-like_DNA-bd_sf"/>
</dbReference>
<dbReference type="InterPro" id="IPR005119">
    <property type="entry name" value="LysR_subst-bd"/>
</dbReference>
<dbReference type="GO" id="GO:0005829">
    <property type="term" value="C:cytosol"/>
    <property type="evidence" value="ECO:0007669"/>
    <property type="project" value="TreeGrafter"/>
</dbReference>
<dbReference type="GO" id="GO:0003700">
    <property type="term" value="F:DNA-binding transcription factor activity"/>
    <property type="evidence" value="ECO:0007669"/>
    <property type="project" value="InterPro"/>
</dbReference>
<protein>
    <submittedName>
        <fullName evidence="6">LysR family transcriptional regulator</fullName>
    </submittedName>
</protein>
<dbReference type="PANTHER" id="PTHR30419:SF8">
    <property type="entry name" value="NITROGEN ASSIMILATION TRANSCRIPTIONAL ACTIVATOR-RELATED"/>
    <property type="match status" value="1"/>
</dbReference>
<dbReference type="GO" id="GO:0003677">
    <property type="term" value="F:DNA binding"/>
    <property type="evidence" value="ECO:0007669"/>
    <property type="project" value="UniProtKB-KW"/>
</dbReference>
<comment type="caution">
    <text evidence="6">The sequence shown here is derived from an EMBL/GenBank/DDBJ whole genome shotgun (WGS) entry which is preliminary data.</text>
</comment>
<dbReference type="InterPro" id="IPR000847">
    <property type="entry name" value="LysR_HTH_N"/>
</dbReference>
<dbReference type="SUPFAM" id="SSF53850">
    <property type="entry name" value="Periplasmic binding protein-like II"/>
    <property type="match status" value="1"/>
</dbReference>
<proteinExistence type="inferred from homology"/>
<sequence length="348" mass="38410">MDFDAESTPTLALRNAPEPKVRMSLTPRLVNRLRLKHWSLLSALGEASTLNQAAALINVTQPSATKMLSDIESAFGGALFERHARGMRATPLGSEVVAYARQTQASLERFLEGIEIKRRGGHGHLVFGTIMGAAPDLVARAVADIKRERPRLNIRILGETSDQIGVLLERHDIELAVGRFSDPLQHNKFDFAPLSDEPLRAVVRHQHPLARRRSLDWPELVRWPWVLQTMSSPSRLLLEEEFTRAGVASPADVIECTSVFATLQLLQSSDAVAVLPESVVRDHVKARLLVALPLVVGQELKAFGLLTRRDEPLSEIAQAFITHLQHNARLQATPRAAKRSKAARPPGG</sequence>